<dbReference type="InterPro" id="IPR013512">
    <property type="entry name" value="DXP_reductoisomerase_N"/>
</dbReference>
<evidence type="ECO:0000256" key="6">
    <source>
        <dbReference type="ARBA" id="ARBA00023211"/>
    </source>
</evidence>
<comment type="cofactor">
    <cofactor evidence="9">
        <name>Mg(2+)</name>
        <dbReference type="ChEBI" id="CHEBI:18420"/>
    </cofactor>
    <cofactor evidence="9">
        <name>Mn(2+)</name>
        <dbReference type="ChEBI" id="CHEBI:29035"/>
    </cofactor>
</comment>
<feature type="binding site" evidence="9">
    <location>
        <position position="219"/>
    </location>
    <ligand>
        <name>1-deoxy-D-xylulose 5-phosphate</name>
        <dbReference type="ChEBI" id="CHEBI:57792"/>
    </ligand>
</feature>
<evidence type="ECO:0000256" key="9">
    <source>
        <dbReference type="HAMAP-Rule" id="MF_00183"/>
    </source>
</evidence>
<feature type="domain" description="1-deoxy-D-xylulose 5-phosphate reductoisomerase C-terminal" evidence="11">
    <location>
        <begin position="148"/>
        <end position="231"/>
    </location>
</feature>
<evidence type="ECO:0000313" key="13">
    <source>
        <dbReference type="EMBL" id="PTQ52638.1"/>
    </source>
</evidence>
<evidence type="ECO:0000313" key="14">
    <source>
        <dbReference type="Proteomes" id="UP000244016"/>
    </source>
</evidence>
<dbReference type="InterPro" id="IPR026877">
    <property type="entry name" value="DXPR_C"/>
</dbReference>
<name>A0A2T5G923_9BACL</name>
<dbReference type="PANTHER" id="PTHR30525">
    <property type="entry name" value="1-DEOXY-D-XYLULOSE 5-PHOSPHATE REDUCTOISOMERASE"/>
    <property type="match status" value="1"/>
</dbReference>
<dbReference type="UniPathway" id="UPA00056">
    <property type="reaction ID" value="UER00092"/>
</dbReference>
<keyword evidence="3 9" id="KW-0479">Metal-binding</keyword>
<comment type="catalytic activity">
    <reaction evidence="8">
        <text>2-C-methyl-D-erythritol 4-phosphate + NADP(+) = 1-deoxy-D-xylulose 5-phosphate + NADPH + H(+)</text>
        <dbReference type="Rhea" id="RHEA:13717"/>
        <dbReference type="ChEBI" id="CHEBI:15378"/>
        <dbReference type="ChEBI" id="CHEBI:57783"/>
        <dbReference type="ChEBI" id="CHEBI:57792"/>
        <dbReference type="ChEBI" id="CHEBI:58262"/>
        <dbReference type="ChEBI" id="CHEBI:58349"/>
        <dbReference type="EC" id="1.1.1.267"/>
    </reaction>
    <physiologicalReaction direction="right-to-left" evidence="8">
        <dbReference type="Rhea" id="RHEA:13719"/>
    </physiologicalReaction>
</comment>
<keyword evidence="6 9" id="KW-0464">Manganese</keyword>
<feature type="binding site" evidence="9">
    <location>
        <position position="126"/>
    </location>
    <ligand>
        <name>NADPH</name>
        <dbReference type="ChEBI" id="CHEBI:57783"/>
    </ligand>
</feature>
<dbReference type="HAMAP" id="MF_00183">
    <property type="entry name" value="DXP_reductoisom"/>
    <property type="match status" value="1"/>
</dbReference>
<evidence type="ECO:0000256" key="4">
    <source>
        <dbReference type="ARBA" id="ARBA00022857"/>
    </source>
</evidence>
<protein>
    <recommendedName>
        <fullName evidence="9">1-deoxy-D-xylulose 5-phosphate reductoisomerase</fullName>
        <shortName evidence="9">DXP reductoisomerase</shortName>
        <ecNumber evidence="9">1.1.1.267</ecNumber>
    </recommendedName>
    <alternativeName>
        <fullName evidence="9">1-deoxyxylulose-5-phosphate reductoisomerase</fullName>
    </alternativeName>
    <alternativeName>
        <fullName evidence="9">2-C-methyl-D-erythritol 4-phosphate synthase</fullName>
    </alternativeName>
</protein>
<feature type="binding site" evidence="9">
    <location>
        <position position="12"/>
    </location>
    <ligand>
        <name>NADPH</name>
        <dbReference type="ChEBI" id="CHEBI:57783"/>
    </ligand>
</feature>
<keyword evidence="9" id="KW-0460">Magnesium</keyword>
<organism evidence="13 14">
    <name type="scientific">Brockia lithotrophica</name>
    <dbReference type="NCBI Taxonomy" id="933949"/>
    <lineage>
        <taxon>Bacteria</taxon>
        <taxon>Bacillati</taxon>
        <taxon>Bacillota</taxon>
        <taxon>Bacilli</taxon>
        <taxon>Bacillales</taxon>
        <taxon>Bacillales Family X. Incertae Sedis</taxon>
        <taxon>Brockia</taxon>
    </lineage>
</organism>
<dbReference type="InterPro" id="IPR003821">
    <property type="entry name" value="DXP_reductoisomerase"/>
</dbReference>
<dbReference type="SUPFAM" id="SSF69055">
    <property type="entry name" value="1-deoxy-D-xylulose-5-phosphate reductoisomerase, C-terminal domain"/>
    <property type="match status" value="1"/>
</dbReference>
<feature type="binding site" evidence="9">
    <location>
        <position position="128"/>
    </location>
    <ligand>
        <name>NADPH</name>
        <dbReference type="ChEBI" id="CHEBI:57783"/>
    </ligand>
</feature>
<feature type="binding site" evidence="9">
    <location>
        <position position="223"/>
    </location>
    <ligand>
        <name>1-deoxy-D-xylulose 5-phosphate</name>
        <dbReference type="ChEBI" id="CHEBI:57792"/>
    </ligand>
</feature>
<feature type="binding site" evidence="9">
    <location>
        <position position="36"/>
    </location>
    <ligand>
        <name>NADPH</name>
        <dbReference type="ChEBI" id="CHEBI:57783"/>
    </ligand>
</feature>
<keyword evidence="13" id="KW-0413">Isomerase</keyword>
<evidence type="ECO:0000256" key="3">
    <source>
        <dbReference type="ARBA" id="ARBA00022723"/>
    </source>
</evidence>
<dbReference type="GO" id="GO:0070402">
    <property type="term" value="F:NADPH binding"/>
    <property type="evidence" value="ECO:0007669"/>
    <property type="project" value="InterPro"/>
</dbReference>
<dbReference type="AlphaFoldDB" id="A0A2T5G923"/>
<dbReference type="InterPro" id="IPR036291">
    <property type="entry name" value="NAD(P)-bd_dom_sf"/>
</dbReference>
<evidence type="ECO:0000256" key="1">
    <source>
        <dbReference type="ARBA" id="ARBA00005094"/>
    </source>
</evidence>
<reference evidence="13 14" key="1">
    <citation type="submission" date="2017-08" db="EMBL/GenBank/DDBJ databases">
        <title>Burning lignite coal seam in the remote Altai Mountains harbors a hydrogen-driven thermophilic microbial community.</title>
        <authorList>
            <person name="Kadnikov V.V."/>
            <person name="Mardanov A.V."/>
            <person name="Ivasenko D."/>
            <person name="Beletsky A.V."/>
            <person name="Karnachuk O.V."/>
            <person name="Ravin N.V."/>
        </authorList>
    </citation>
    <scope>NUCLEOTIDE SEQUENCE [LARGE SCALE GENOMIC DNA]</scope>
    <source>
        <strain evidence="13">AL31</strain>
    </source>
</reference>
<feature type="binding site" evidence="9">
    <location>
        <position position="11"/>
    </location>
    <ligand>
        <name>NADPH</name>
        <dbReference type="ChEBI" id="CHEBI:57783"/>
    </ligand>
</feature>
<dbReference type="GO" id="GO:0030145">
    <property type="term" value="F:manganese ion binding"/>
    <property type="evidence" value="ECO:0007669"/>
    <property type="project" value="TreeGrafter"/>
</dbReference>
<dbReference type="GO" id="GO:0016853">
    <property type="term" value="F:isomerase activity"/>
    <property type="evidence" value="ECO:0007669"/>
    <property type="project" value="UniProtKB-KW"/>
</dbReference>
<feature type="binding site" evidence="9">
    <location>
        <position position="10"/>
    </location>
    <ligand>
        <name>NADPH</name>
        <dbReference type="ChEBI" id="CHEBI:57783"/>
    </ligand>
</feature>
<feature type="binding site" evidence="9">
    <location>
        <position position="214"/>
    </location>
    <ligand>
        <name>1-deoxy-D-xylulose 5-phosphate</name>
        <dbReference type="ChEBI" id="CHEBI:57792"/>
    </ligand>
</feature>
<gene>
    <name evidence="9" type="primary">dxr</name>
    <name evidence="13" type="ORF">BLITH_0817</name>
</gene>
<comment type="caution">
    <text evidence="13">The sequence shown here is derived from an EMBL/GenBank/DDBJ whole genome shotgun (WGS) entry which is preliminary data.</text>
</comment>
<feature type="binding site" evidence="9">
    <location>
        <position position="154"/>
    </location>
    <ligand>
        <name>Mn(2+)</name>
        <dbReference type="ChEBI" id="CHEBI:29035"/>
    </ligand>
</feature>
<dbReference type="GO" id="GO:0051484">
    <property type="term" value="P:isopentenyl diphosphate biosynthetic process, methylerythritol 4-phosphate pathway involved in terpenoid biosynthetic process"/>
    <property type="evidence" value="ECO:0007669"/>
    <property type="project" value="UniProtKB-ARBA"/>
</dbReference>
<dbReference type="Gene3D" id="1.10.1740.10">
    <property type="match status" value="1"/>
</dbReference>
<dbReference type="GO" id="GO:0030604">
    <property type="term" value="F:1-deoxy-D-xylulose-5-phosphate reductoisomerase activity"/>
    <property type="evidence" value="ECO:0007669"/>
    <property type="project" value="UniProtKB-UniRule"/>
</dbReference>
<comment type="similarity">
    <text evidence="2 9">Belongs to the DXR family.</text>
</comment>
<feature type="domain" description="DXP reductoisomerase C-terminal" evidence="12">
    <location>
        <begin position="263"/>
        <end position="379"/>
    </location>
</feature>
<dbReference type="Proteomes" id="UP000244016">
    <property type="component" value="Unassembled WGS sequence"/>
</dbReference>
<feature type="binding site" evidence="9">
    <location>
        <position position="223"/>
    </location>
    <ligand>
        <name>Mn(2+)</name>
        <dbReference type="ChEBI" id="CHEBI:29035"/>
    </ligand>
</feature>
<evidence type="ECO:0000256" key="2">
    <source>
        <dbReference type="ARBA" id="ARBA00006825"/>
    </source>
</evidence>
<dbReference type="PIRSF" id="PIRSF006205">
    <property type="entry name" value="Dxp_reductismrs"/>
    <property type="match status" value="1"/>
</dbReference>
<feature type="binding site" evidence="9">
    <location>
        <position position="13"/>
    </location>
    <ligand>
        <name>NADPH</name>
        <dbReference type="ChEBI" id="CHEBI:57783"/>
    </ligand>
</feature>
<dbReference type="Pfam" id="PF02670">
    <property type="entry name" value="DXP_reductoisom"/>
    <property type="match status" value="1"/>
</dbReference>
<dbReference type="Pfam" id="PF08436">
    <property type="entry name" value="DXP_redisom_C"/>
    <property type="match status" value="1"/>
</dbReference>
<feature type="binding site" evidence="9">
    <location>
        <position position="152"/>
    </location>
    <ligand>
        <name>Mn(2+)</name>
        <dbReference type="ChEBI" id="CHEBI:29035"/>
    </ligand>
</feature>
<dbReference type="InterPro" id="IPR013644">
    <property type="entry name" value="DXP_reductoisomerase_C"/>
</dbReference>
<dbReference type="Pfam" id="PF13288">
    <property type="entry name" value="DXPR_C"/>
    <property type="match status" value="1"/>
</dbReference>
<dbReference type="EMBL" id="PEBW01000002">
    <property type="protein sequence ID" value="PTQ52638.1"/>
    <property type="molecule type" value="Genomic_DNA"/>
</dbReference>
<dbReference type="PANTHER" id="PTHR30525:SF0">
    <property type="entry name" value="1-DEOXY-D-XYLULOSE 5-PHOSPHATE REDUCTOISOMERASE, CHLOROPLASTIC"/>
    <property type="match status" value="1"/>
</dbReference>
<dbReference type="NCBIfam" id="TIGR00243">
    <property type="entry name" value="Dxr"/>
    <property type="match status" value="1"/>
</dbReference>
<comment type="pathway">
    <text evidence="1 9">Isoprenoid biosynthesis; isopentenyl diphosphate biosynthesis via DXP pathway; isopentenyl diphosphate from 1-deoxy-D-xylulose 5-phosphate: step 1/6.</text>
</comment>
<dbReference type="SUPFAM" id="SSF55347">
    <property type="entry name" value="Glyceraldehyde-3-phosphate dehydrogenase-like, C-terminal domain"/>
    <property type="match status" value="1"/>
</dbReference>
<evidence type="ECO:0000256" key="8">
    <source>
        <dbReference type="ARBA" id="ARBA00048543"/>
    </source>
</evidence>
<feature type="binding site" evidence="9">
    <location>
        <position position="38"/>
    </location>
    <ligand>
        <name>NADPH</name>
        <dbReference type="ChEBI" id="CHEBI:57783"/>
    </ligand>
</feature>
<keyword evidence="7 9" id="KW-0414">Isoprene biosynthesis</keyword>
<evidence type="ECO:0000256" key="5">
    <source>
        <dbReference type="ARBA" id="ARBA00023002"/>
    </source>
</evidence>
<accession>A0A2T5G923</accession>
<feature type="binding site" evidence="9">
    <location>
        <position position="37"/>
    </location>
    <ligand>
        <name>NADPH</name>
        <dbReference type="ChEBI" id="CHEBI:57783"/>
    </ligand>
</feature>
<feature type="binding site" evidence="9">
    <location>
        <position position="207"/>
    </location>
    <ligand>
        <name>NADPH</name>
        <dbReference type="ChEBI" id="CHEBI:57783"/>
    </ligand>
</feature>
<keyword evidence="5 9" id="KW-0560">Oxidoreductase</keyword>
<dbReference type="NCBIfam" id="NF009114">
    <property type="entry name" value="PRK12464.1"/>
    <property type="match status" value="1"/>
</dbReference>
<feature type="binding site" evidence="9">
    <location>
        <position position="220"/>
    </location>
    <ligand>
        <name>1-deoxy-D-xylulose 5-phosphate</name>
        <dbReference type="ChEBI" id="CHEBI:57792"/>
    </ligand>
</feature>
<feature type="binding site" evidence="9">
    <location>
        <position position="201"/>
    </location>
    <ligand>
        <name>1-deoxy-D-xylulose 5-phosphate</name>
        <dbReference type="ChEBI" id="CHEBI:57792"/>
    </ligand>
</feature>
<keyword evidence="4 9" id="KW-0521">NADP</keyword>
<comment type="function">
    <text evidence="9">Catalyzes the NADPH-dependent rearrangement and reduction of 1-deoxy-D-xylulose-5-phosphate (DXP) to 2-C-methyl-D-erythritol 4-phosphate (MEP).</text>
</comment>
<feature type="binding site" evidence="9">
    <location>
        <position position="153"/>
    </location>
    <ligand>
        <name>1-deoxy-D-xylulose 5-phosphate</name>
        <dbReference type="ChEBI" id="CHEBI:57792"/>
    </ligand>
</feature>
<sequence>MRRVVILGSTGSIGMQTLQVLAEFPESFEVVGLAAARNASRLAEQACAFRPRAVAVLDGETAEAFAAELVARGCSPLPEILVGEEGYTALAEHPDAEVVVSALVGFSGAVPTLAAAEAGKTIALANKEALVATGELLLAALSRGGGRIVPVDSEHSAVYQALAGEPRSGIRRLILTASGGAFRHLTRDALARVTAADALRHPNWAMGPKVTIDSATMMNKALEVIEAHFLFDVPYEAIDVLLHDESIVHAMVEFHDGNVKAVLSVPDMRFPIQYALFAPERPANTFPRLDLARVGTLHFRAASCDRYPALCLGYRAGKAGGTYPAVLSAANEVAVQALLEGRLGFHAVEDLLAAVLDAHVPIARPSLSEIREADRWAREEAARRIARAGAK</sequence>
<feature type="binding site" evidence="9">
    <location>
        <position position="178"/>
    </location>
    <ligand>
        <name>1-deoxy-D-xylulose 5-phosphate</name>
        <dbReference type="ChEBI" id="CHEBI:57792"/>
    </ligand>
</feature>
<dbReference type="Gene3D" id="3.40.50.720">
    <property type="entry name" value="NAD(P)-binding Rossmann-like Domain"/>
    <property type="match status" value="1"/>
</dbReference>
<feature type="domain" description="1-deoxy-D-xylulose 5-phosphate reductoisomerase N-terminal" evidence="10">
    <location>
        <begin position="4"/>
        <end position="134"/>
    </location>
</feature>
<evidence type="ECO:0000259" key="10">
    <source>
        <dbReference type="Pfam" id="PF02670"/>
    </source>
</evidence>
<dbReference type="FunFam" id="3.40.50.720:FF:000045">
    <property type="entry name" value="1-deoxy-D-xylulose 5-phosphate reductoisomerase"/>
    <property type="match status" value="1"/>
</dbReference>
<proteinExistence type="inferred from homology"/>
<evidence type="ECO:0000259" key="12">
    <source>
        <dbReference type="Pfam" id="PF13288"/>
    </source>
</evidence>
<evidence type="ECO:0000256" key="7">
    <source>
        <dbReference type="ARBA" id="ARBA00023229"/>
    </source>
</evidence>
<dbReference type="EC" id="1.1.1.267" evidence="9"/>
<feature type="binding site" evidence="9">
    <location>
        <position position="127"/>
    </location>
    <ligand>
        <name>1-deoxy-D-xylulose 5-phosphate</name>
        <dbReference type="ChEBI" id="CHEBI:57792"/>
    </ligand>
</feature>
<feature type="binding site" evidence="9">
    <location>
        <position position="154"/>
    </location>
    <ligand>
        <name>1-deoxy-D-xylulose 5-phosphate</name>
        <dbReference type="ChEBI" id="CHEBI:57792"/>
    </ligand>
</feature>
<dbReference type="InterPro" id="IPR036169">
    <property type="entry name" value="DXPR_C_sf"/>
</dbReference>
<evidence type="ECO:0000259" key="11">
    <source>
        <dbReference type="Pfam" id="PF08436"/>
    </source>
</evidence>
<dbReference type="SUPFAM" id="SSF51735">
    <property type="entry name" value="NAD(P)-binding Rossmann-fold domains"/>
    <property type="match status" value="1"/>
</dbReference>